<comment type="caution">
    <text evidence="2">The sequence shown here is derived from an EMBL/GenBank/DDBJ whole genome shotgun (WGS) entry which is preliminary data.</text>
</comment>
<protein>
    <submittedName>
        <fullName evidence="2">Uncharacterized protein</fullName>
    </submittedName>
</protein>
<evidence type="ECO:0000313" key="2">
    <source>
        <dbReference type="EMBL" id="KAJ1152730.1"/>
    </source>
</evidence>
<evidence type="ECO:0000256" key="1">
    <source>
        <dbReference type="SAM" id="MobiDB-lite"/>
    </source>
</evidence>
<feature type="compositionally biased region" description="Basic and acidic residues" evidence="1">
    <location>
        <begin position="1"/>
        <end position="11"/>
    </location>
</feature>
<accession>A0AAV7RL98</accession>
<sequence>MVCEGPGKDQRSTVNQCERQSKVPARYRDTLPVAASTAGNQSPSASNETEFVYSEDNPFASHVRLWKRYLDDIVVIWRGTKERAE</sequence>
<evidence type="ECO:0000313" key="3">
    <source>
        <dbReference type="Proteomes" id="UP001066276"/>
    </source>
</evidence>
<feature type="region of interest" description="Disordered" evidence="1">
    <location>
        <begin position="1"/>
        <end position="22"/>
    </location>
</feature>
<reference evidence="2" key="1">
    <citation type="journal article" date="2022" name="bioRxiv">
        <title>Sequencing and chromosome-scale assembly of the giantPleurodeles waltlgenome.</title>
        <authorList>
            <person name="Brown T."/>
            <person name="Elewa A."/>
            <person name="Iarovenko S."/>
            <person name="Subramanian E."/>
            <person name="Araus A.J."/>
            <person name="Petzold A."/>
            <person name="Susuki M."/>
            <person name="Suzuki K.-i.T."/>
            <person name="Hayashi T."/>
            <person name="Toyoda A."/>
            <person name="Oliveira C."/>
            <person name="Osipova E."/>
            <person name="Leigh N.D."/>
            <person name="Simon A."/>
            <person name="Yun M.H."/>
        </authorList>
    </citation>
    <scope>NUCLEOTIDE SEQUENCE</scope>
    <source>
        <strain evidence="2">20211129_DDA</strain>
        <tissue evidence="2">Liver</tissue>
    </source>
</reference>
<keyword evidence="3" id="KW-1185">Reference proteome</keyword>
<dbReference type="Proteomes" id="UP001066276">
    <property type="component" value="Chromosome 5"/>
</dbReference>
<name>A0AAV7RL98_PLEWA</name>
<dbReference type="EMBL" id="JANPWB010000009">
    <property type="protein sequence ID" value="KAJ1152730.1"/>
    <property type="molecule type" value="Genomic_DNA"/>
</dbReference>
<gene>
    <name evidence="2" type="ORF">NDU88_005505</name>
</gene>
<dbReference type="AlphaFoldDB" id="A0AAV7RL98"/>
<proteinExistence type="predicted"/>
<organism evidence="2 3">
    <name type="scientific">Pleurodeles waltl</name>
    <name type="common">Iberian ribbed newt</name>
    <dbReference type="NCBI Taxonomy" id="8319"/>
    <lineage>
        <taxon>Eukaryota</taxon>
        <taxon>Metazoa</taxon>
        <taxon>Chordata</taxon>
        <taxon>Craniata</taxon>
        <taxon>Vertebrata</taxon>
        <taxon>Euteleostomi</taxon>
        <taxon>Amphibia</taxon>
        <taxon>Batrachia</taxon>
        <taxon>Caudata</taxon>
        <taxon>Salamandroidea</taxon>
        <taxon>Salamandridae</taxon>
        <taxon>Pleurodelinae</taxon>
        <taxon>Pleurodeles</taxon>
    </lineage>
</organism>